<organism evidence="5 6">
    <name type="scientific">Eubacterium ruminantium</name>
    <dbReference type="NCBI Taxonomy" id="42322"/>
    <lineage>
        <taxon>Bacteria</taxon>
        <taxon>Bacillati</taxon>
        <taxon>Bacillota</taxon>
        <taxon>Clostridia</taxon>
        <taxon>Eubacteriales</taxon>
        <taxon>Eubacteriaceae</taxon>
        <taxon>Eubacterium</taxon>
    </lineage>
</organism>
<keyword evidence="3" id="KW-0597">Phosphoprotein</keyword>
<evidence type="ECO:0000256" key="3">
    <source>
        <dbReference type="PROSITE-ProRule" id="PRU00169"/>
    </source>
</evidence>
<reference evidence="5 6" key="1">
    <citation type="submission" date="2017-02" db="EMBL/GenBank/DDBJ databases">
        <authorList>
            <person name="Peterson S.W."/>
        </authorList>
    </citation>
    <scope>NUCLEOTIDE SEQUENCE [LARGE SCALE GENOMIC DNA]</scope>
    <source>
        <strain evidence="5 6">ATCC 17233</strain>
    </source>
</reference>
<dbReference type="Gene3D" id="3.40.50.1580">
    <property type="entry name" value="Nucleoside phosphorylase domain"/>
    <property type="match status" value="1"/>
</dbReference>
<evidence type="ECO:0000256" key="2">
    <source>
        <dbReference type="ARBA" id="ARBA00024867"/>
    </source>
</evidence>
<dbReference type="GO" id="GO:0005829">
    <property type="term" value="C:cytosol"/>
    <property type="evidence" value="ECO:0007669"/>
    <property type="project" value="TreeGrafter"/>
</dbReference>
<dbReference type="InterPro" id="IPR011006">
    <property type="entry name" value="CheY-like_superfamily"/>
</dbReference>
<evidence type="ECO:0000256" key="1">
    <source>
        <dbReference type="ARBA" id="ARBA00018672"/>
    </source>
</evidence>
<evidence type="ECO:0000313" key="6">
    <source>
        <dbReference type="Proteomes" id="UP000189857"/>
    </source>
</evidence>
<protein>
    <recommendedName>
        <fullName evidence="1">Stage 0 sporulation protein A homolog</fullName>
    </recommendedName>
</protein>
<dbReference type="SUPFAM" id="SSF52172">
    <property type="entry name" value="CheY-like"/>
    <property type="match status" value="1"/>
</dbReference>
<sequence length="407" mass="45193">MIKVLVVDDNVNKINDIVAEIKKSYGESQVSIETAIFANDAKRILKRNSIDILILDICLPEIAGGSLIKDAGIKLLKQIKGAVEYTYPRYVIALSAYEELAKEFDIESGMIHTSLLYDVSTNEWRKKLSNSIRDFVSILTQNIDRRSYDYDVAVICALGEELALVKASLDNIKNVSLPDDDYIYIEGTFKKEGVTRRVVMAQSTHMGMVPAATLTTRLIYNFAPRYVVMTGITAGIKGKANFGDVIAAEYTWDYGAGKEVVEDEQAVHRNTIDQIHIDTDVATMIRKVSADGSLLQSIKNGFMGTKPETELKVVMGPVASGASVIANPQVVESIKNGQIRDTVGVEMEIFGVYYASRWSVSPKPKFIALKSVCDFADSDKNDNYHAYASYTSAKLFLELATKYFEYE</sequence>
<proteinExistence type="predicted"/>
<feature type="domain" description="Response regulatory" evidence="4">
    <location>
        <begin position="3"/>
        <end position="132"/>
    </location>
</feature>
<dbReference type="OrthoDB" id="2988699at2"/>
<dbReference type="GO" id="GO:0008930">
    <property type="term" value="F:methylthioadenosine nucleosidase activity"/>
    <property type="evidence" value="ECO:0007669"/>
    <property type="project" value="TreeGrafter"/>
</dbReference>
<dbReference type="PANTHER" id="PTHR46832:SF1">
    <property type="entry name" value="5'-METHYLTHIOADENOSINE_S-ADENOSYLHOMOCYSTEINE NUCLEOSIDASE"/>
    <property type="match status" value="1"/>
</dbReference>
<dbReference type="PROSITE" id="PS50110">
    <property type="entry name" value="RESPONSE_REGULATORY"/>
    <property type="match status" value="1"/>
</dbReference>
<evidence type="ECO:0000259" key="4">
    <source>
        <dbReference type="PROSITE" id="PS50110"/>
    </source>
</evidence>
<accession>A0A1T4MWW5</accession>
<feature type="modified residue" description="4-aspartylphosphate" evidence="3">
    <location>
        <position position="56"/>
    </location>
</feature>
<name>A0A1T4MWW5_9FIRM</name>
<dbReference type="SUPFAM" id="SSF53167">
    <property type="entry name" value="Purine and uridine phosphorylases"/>
    <property type="match status" value="1"/>
</dbReference>
<dbReference type="CDD" id="cd09008">
    <property type="entry name" value="MTAN"/>
    <property type="match status" value="1"/>
</dbReference>
<evidence type="ECO:0000313" key="5">
    <source>
        <dbReference type="EMBL" id="SJZ71580.1"/>
    </source>
</evidence>
<dbReference type="PANTHER" id="PTHR46832">
    <property type="entry name" value="5'-METHYLTHIOADENOSINE/S-ADENOSYLHOMOCYSTEINE NUCLEOSIDASE"/>
    <property type="match status" value="1"/>
</dbReference>
<dbReference type="RefSeq" id="WP_078787208.1">
    <property type="nucleotide sequence ID" value="NZ_FMTO01000007.1"/>
</dbReference>
<keyword evidence="6" id="KW-1185">Reference proteome</keyword>
<dbReference type="InterPro" id="IPR001789">
    <property type="entry name" value="Sig_transdc_resp-reg_receiver"/>
</dbReference>
<dbReference type="InterPro" id="IPR000845">
    <property type="entry name" value="Nucleoside_phosphorylase_d"/>
</dbReference>
<dbReference type="GO" id="GO:0019284">
    <property type="term" value="P:L-methionine salvage from S-adenosylmethionine"/>
    <property type="evidence" value="ECO:0007669"/>
    <property type="project" value="TreeGrafter"/>
</dbReference>
<dbReference type="Pfam" id="PF01048">
    <property type="entry name" value="PNP_UDP_1"/>
    <property type="match status" value="1"/>
</dbReference>
<dbReference type="Proteomes" id="UP000189857">
    <property type="component" value="Unassembled WGS sequence"/>
</dbReference>
<gene>
    <name evidence="5" type="ORF">SAMN02745110_01365</name>
</gene>
<comment type="function">
    <text evidence="2">May play the central regulatory role in sporulation. It may be an element of the effector pathway responsible for the activation of sporulation genes in response to nutritional stress. Spo0A may act in concert with spo0H (a sigma factor) to control the expression of some genes that are critical to the sporulation process.</text>
</comment>
<dbReference type="GO" id="GO:0009116">
    <property type="term" value="P:nucleoside metabolic process"/>
    <property type="evidence" value="ECO:0007669"/>
    <property type="project" value="InterPro"/>
</dbReference>
<dbReference type="AlphaFoldDB" id="A0A1T4MWW5"/>
<dbReference type="EMBL" id="FUXA01000008">
    <property type="protein sequence ID" value="SJZ71580.1"/>
    <property type="molecule type" value="Genomic_DNA"/>
</dbReference>
<dbReference type="GO" id="GO:0008782">
    <property type="term" value="F:adenosylhomocysteine nucleosidase activity"/>
    <property type="evidence" value="ECO:0007669"/>
    <property type="project" value="TreeGrafter"/>
</dbReference>
<dbReference type="InterPro" id="IPR035994">
    <property type="entry name" value="Nucleoside_phosphorylase_sf"/>
</dbReference>
<dbReference type="GO" id="GO:0000160">
    <property type="term" value="P:phosphorelay signal transduction system"/>
    <property type="evidence" value="ECO:0007669"/>
    <property type="project" value="InterPro"/>
</dbReference>
<dbReference type="Gene3D" id="3.40.50.2300">
    <property type="match status" value="1"/>
</dbReference>